<comment type="caution">
    <text evidence="6">The sequence shown here is derived from an EMBL/GenBank/DDBJ whole genome shotgun (WGS) entry which is preliminary data.</text>
</comment>
<evidence type="ECO:0000313" key="6">
    <source>
        <dbReference type="EMBL" id="PCG71283.1"/>
    </source>
</evidence>
<evidence type="ECO:0000256" key="2">
    <source>
        <dbReference type="ARBA" id="ARBA00022588"/>
    </source>
</evidence>
<dbReference type="InterPro" id="IPR013320">
    <property type="entry name" value="ConA-like_dom_sf"/>
</dbReference>
<evidence type="ECO:0000259" key="5">
    <source>
        <dbReference type="PROSITE" id="PS51969"/>
    </source>
</evidence>
<keyword evidence="3" id="KW-0391">Immunity</keyword>
<gene>
    <name evidence="6" type="ORF">B5V51_2040</name>
</gene>
<sequence>MADDDYDFDIFPFKVKSVLDEGDTAYSYFGFHANINKPIKITEGGDIHVYQNYSPWPVNITVKLDDQIQEGNIKIGDTIHYWIFLRDFTKEEQIVGNLQFTVTKFIDDETGCILSRSEVRGQKYICKNSLIFSEEFSQTNVSELTQWDKLIQLVGEPDYPFNMYLSDKTVSVENGSLVITPILTESIIPTLYQPLDLSDRCTSQIESECKREVTMLNPVTTGKITTKRTFSFKYGRVEVRAKLPQGKWILPEINLEPSDHTYGMNNYESGLIRIAFTFNSGLSTDRMFIRGGPVFRANQLFNNHTVLMSKLDGNWDEDFHNYTLIWTPERFIFYADGECVGEAGYIHSFAEDLMNEITHASKWLNGTKMAPFDQMFHVTLGLRVVGDSDFYSEDTQQNLVNCLEEMNYFWNSKDKWYPTWTDSAMKIDYVRVYAL</sequence>
<evidence type="ECO:0000259" key="4">
    <source>
        <dbReference type="PROSITE" id="PS51762"/>
    </source>
</evidence>
<dbReference type="AlphaFoldDB" id="A0A2A4JIM4"/>
<dbReference type="GO" id="GO:0004553">
    <property type="term" value="F:hydrolase activity, hydrolyzing O-glycosyl compounds"/>
    <property type="evidence" value="ECO:0007669"/>
    <property type="project" value="InterPro"/>
</dbReference>
<dbReference type="PROSITE" id="PS51762">
    <property type="entry name" value="GH16_2"/>
    <property type="match status" value="1"/>
</dbReference>
<dbReference type="Pfam" id="PF00722">
    <property type="entry name" value="Glyco_hydro_16"/>
    <property type="match status" value="1"/>
</dbReference>
<evidence type="ECO:0000256" key="1">
    <source>
        <dbReference type="ARBA" id="ARBA00008781"/>
    </source>
</evidence>
<dbReference type="Gene3D" id="2.60.40.2140">
    <property type="entry name" value="Beta-1,3-glucan-recognition protein, N-terminal domain"/>
    <property type="match status" value="1"/>
</dbReference>
<proteinExistence type="inferred from homology"/>
<dbReference type="InterPro" id="IPR050546">
    <property type="entry name" value="Glycosyl_Hydrlase_16"/>
</dbReference>
<dbReference type="Gene3D" id="2.60.120.200">
    <property type="match status" value="1"/>
</dbReference>
<name>A0A2A4JIM4_HELVI</name>
<dbReference type="PROSITE" id="PS51969">
    <property type="entry name" value="CBM39"/>
    <property type="match status" value="1"/>
</dbReference>
<feature type="domain" description="CBM39" evidence="5">
    <location>
        <begin position="1"/>
        <end position="107"/>
    </location>
</feature>
<dbReference type="InterPro" id="IPR043030">
    <property type="entry name" value="BGBP_N_sf"/>
</dbReference>
<dbReference type="GO" id="GO:0030246">
    <property type="term" value="F:carbohydrate binding"/>
    <property type="evidence" value="ECO:0007669"/>
    <property type="project" value="InterPro"/>
</dbReference>
<accession>A0A2A4JIM4</accession>
<dbReference type="EMBL" id="NWSH01001422">
    <property type="protein sequence ID" value="PCG71283.1"/>
    <property type="molecule type" value="Genomic_DNA"/>
</dbReference>
<dbReference type="InterPro" id="IPR031756">
    <property type="entry name" value="BGBP_N"/>
</dbReference>
<organism evidence="6">
    <name type="scientific">Heliothis virescens</name>
    <name type="common">Tobacco budworm moth</name>
    <dbReference type="NCBI Taxonomy" id="7102"/>
    <lineage>
        <taxon>Eukaryota</taxon>
        <taxon>Metazoa</taxon>
        <taxon>Ecdysozoa</taxon>
        <taxon>Arthropoda</taxon>
        <taxon>Hexapoda</taxon>
        <taxon>Insecta</taxon>
        <taxon>Pterygota</taxon>
        <taxon>Neoptera</taxon>
        <taxon>Endopterygota</taxon>
        <taxon>Lepidoptera</taxon>
        <taxon>Glossata</taxon>
        <taxon>Ditrysia</taxon>
        <taxon>Noctuoidea</taxon>
        <taxon>Noctuidae</taxon>
        <taxon>Heliothinae</taxon>
        <taxon>Heliothis</taxon>
    </lineage>
</organism>
<dbReference type="InterPro" id="IPR000757">
    <property type="entry name" value="Beta-glucanase-like"/>
</dbReference>
<dbReference type="STRING" id="7102.A0A2A4JIM4"/>
<dbReference type="PANTHER" id="PTHR10963">
    <property type="entry name" value="GLYCOSYL HYDROLASE-RELATED"/>
    <property type="match status" value="1"/>
</dbReference>
<evidence type="ECO:0000256" key="3">
    <source>
        <dbReference type="ARBA" id="ARBA00022859"/>
    </source>
</evidence>
<dbReference type="GO" id="GO:0045087">
    <property type="term" value="P:innate immune response"/>
    <property type="evidence" value="ECO:0007669"/>
    <property type="project" value="UniProtKB-KW"/>
</dbReference>
<reference evidence="6" key="1">
    <citation type="submission" date="2017-09" db="EMBL/GenBank/DDBJ databases">
        <title>Contemporary evolution of a Lepidopteran species, Heliothis virescens, in response to modern agricultural practices.</title>
        <authorList>
            <person name="Fritz M.L."/>
            <person name="Deyonke A.M."/>
            <person name="Papanicolaou A."/>
            <person name="Micinski S."/>
            <person name="Westbrook J."/>
            <person name="Gould F."/>
        </authorList>
    </citation>
    <scope>NUCLEOTIDE SEQUENCE [LARGE SCALE GENOMIC DNA]</scope>
    <source>
        <strain evidence="6">HvINT-</strain>
        <tissue evidence="6">Whole body</tissue>
    </source>
</reference>
<dbReference type="SUPFAM" id="SSF49899">
    <property type="entry name" value="Concanavalin A-like lectins/glucanases"/>
    <property type="match status" value="1"/>
</dbReference>
<protein>
    <submittedName>
        <fullName evidence="6">Uncharacterized protein</fullName>
    </submittedName>
</protein>
<comment type="similarity">
    <text evidence="1">Belongs to the insect beta-1,3-glucan binding protein family.</text>
</comment>
<feature type="domain" description="GH16" evidence="4">
    <location>
        <begin position="117"/>
        <end position="435"/>
    </location>
</feature>
<keyword evidence="2" id="KW-0399">Innate immunity</keyword>
<dbReference type="GO" id="GO:0005975">
    <property type="term" value="P:carbohydrate metabolic process"/>
    <property type="evidence" value="ECO:0007669"/>
    <property type="project" value="InterPro"/>
</dbReference>
<dbReference type="PANTHER" id="PTHR10963:SF60">
    <property type="entry name" value="GRAM-NEGATIVE BACTERIA-BINDING PROTEIN 1-RELATED"/>
    <property type="match status" value="1"/>
</dbReference>